<comment type="caution">
    <text evidence="1">The sequence shown here is derived from an EMBL/GenBank/DDBJ whole genome shotgun (WGS) entry which is preliminary data.</text>
</comment>
<evidence type="ECO:0000313" key="2">
    <source>
        <dbReference type="Proteomes" id="UP001620234"/>
    </source>
</evidence>
<sequence>MTDFYERMADTALRLITDKGVSCVITSLPQNGGFDPATGMPLDDVAGSEQSGQCVVLNYSKVVTNMPESLVQQGDKKILIAAKGVDMPSIGSTIAVLDKNYTVVEVKDIKPADVALIYEVHGRE</sequence>
<reference evidence="1 2" key="1">
    <citation type="submission" date="2024-11" db="EMBL/GenBank/DDBJ databases">
        <title>The Natural Products Discovery Center: Release of the First 8490 Sequenced Strains for Exploring Actinobacteria Biosynthetic Diversity.</title>
        <authorList>
            <person name="Kalkreuter E."/>
            <person name="Kautsar S.A."/>
            <person name="Yang D."/>
            <person name="Bader C.D."/>
            <person name="Teijaro C.N."/>
            <person name="Fluegel L."/>
            <person name="Davis C.M."/>
            <person name="Simpson J.R."/>
            <person name="Lauterbach L."/>
            <person name="Steele A.D."/>
            <person name="Gui C."/>
            <person name="Meng S."/>
            <person name="Li G."/>
            <person name="Viehrig K."/>
            <person name="Ye F."/>
            <person name="Su P."/>
            <person name="Kiefer A.F."/>
            <person name="Nichols A."/>
            <person name="Cepeda A.J."/>
            <person name="Yan W."/>
            <person name="Fan B."/>
            <person name="Jiang Y."/>
            <person name="Adhikari A."/>
            <person name="Zheng C.-J."/>
            <person name="Schuster L."/>
            <person name="Cowan T.M."/>
            <person name="Smanski M.J."/>
            <person name="Chevrette M.G."/>
            <person name="De Carvalho L.P.S."/>
            <person name="Shen B."/>
        </authorList>
    </citation>
    <scope>NUCLEOTIDE SEQUENCE [LARGE SCALE GENOMIC DNA]</scope>
    <source>
        <strain evidence="1 2">NPDC077433</strain>
    </source>
</reference>
<gene>
    <name evidence="1" type="ORF">ACI2I3_00725</name>
</gene>
<name>A0ABW8L537_9GAMM</name>
<accession>A0ABW8L537</accession>
<dbReference type="EMBL" id="JBJDPD010000001">
    <property type="protein sequence ID" value="MFK3999858.1"/>
    <property type="molecule type" value="Genomic_DNA"/>
</dbReference>
<keyword evidence="2" id="KW-1185">Reference proteome</keyword>
<protein>
    <submittedName>
        <fullName evidence="1">Uncharacterized protein</fullName>
    </submittedName>
</protein>
<dbReference type="RefSeq" id="WP_404671703.1">
    <property type="nucleotide sequence ID" value="NZ_JBJDPD010000001.1"/>
</dbReference>
<organism evidence="1 2">
    <name type="scientific">Psychrobacter namhaensis</name>
    <dbReference type="NCBI Taxonomy" id="292734"/>
    <lineage>
        <taxon>Bacteria</taxon>
        <taxon>Pseudomonadati</taxon>
        <taxon>Pseudomonadota</taxon>
        <taxon>Gammaproteobacteria</taxon>
        <taxon>Moraxellales</taxon>
        <taxon>Moraxellaceae</taxon>
        <taxon>Psychrobacter</taxon>
    </lineage>
</organism>
<dbReference type="Proteomes" id="UP001620234">
    <property type="component" value="Unassembled WGS sequence"/>
</dbReference>
<proteinExistence type="predicted"/>
<evidence type="ECO:0000313" key="1">
    <source>
        <dbReference type="EMBL" id="MFK3999858.1"/>
    </source>
</evidence>